<evidence type="ECO:0000256" key="1">
    <source>
        <dbReference type="ARBA" id="ARBA00008270"/>
    </source>
</evidence>
<name>A0A5P9CP37_9VIBR</name>
<dbReference type="PANTHER" id="PTHR13774">
    <property type="entry name" value="PHENAZINE BIOSYNTHESIS PROTEIN"/>
    <property type="match status" value="1"/>
</dbReference>
<protein>
    <recommendedName>
        <fullName evidence="5">Isomerase YddE</fullName>
    </recommendedName>
</protein>
<dbReference type="EMBL" id="CP045351">
    <property type="protein sequence ID" value="QFT28029.1"/>
    <property type="molecule type" value="Genomic_DNA"/>
</dbReference>
<dbReference type="GO" id="GO:0016853">
    <property type="term" value="F:isomerase activity"/>
    <property type="evidence" value="ECO:0007669"/>
    <property type="project" value="UniProtKB-KW"/>
</dbReference>
<dbReference type="KEGG" id="vaq:FIV01_16695"/>
<keyword evidence="4" id="KW-1185">Reference proteome</keyword>
<dbReference type="PIRSF" id="PIRSF016184">
    <property type="entry name" value="PhzC_PhzF"/>
    <property type="match status" value="1"/>
</dbReference>
<reference evidence="3 4" key="1">
    <citation type="submission" date="2019-10" db="EMBL/GenBank/DDBJ databases">
        <title>Complete genome sequence of Vibrio sp. strain THAF100, isolated from non-filtered water from the water column of tank 6 of a marine aquarium containing stony-coral fragments. Water maintained at 26 degree C.</title>
        <authorList>
            <person name="Ruckert C."/>
            <person name="Franco A."/>
            <person name="Kalinowski J."/>
            <person name="Glaeser S."/>
        </authorList>
    </citation>
    <scope>NUCLEOTIDE SEQUENCE [LARGE SCALE GENOMIC DNA]</scope>
    <source>
        <strain evidence="3 4">THAF100</strain>
        <plasmid evidence="4">pthaf100_a</plasmid>
    </source>
</reference>
<keyword evidence="3" id="KW-0614">Plasmid</keyword>
<evidence type="ECO:0000313" key="4">
    <source>
        <dbReference type="Proteomes" id="UP000326936"/>
    </source>
</evidence>
<dbReference type="PANTHER" id="PTHR13774:SF17">
    <property type="entry name" value="PHENAZINE BIOSYNTHESIS-LIKE DOMAIN-CONTAINING PROTEIN"/>
    <property type="match status" value="1"/>
</dbReference>
<evidence type="ECO:0008006" key="5">
    <source>
        <dbReference type="Google" id="ProtNLM"/>
    </source>
</evidence>
<dbReference type="AlphaFoldDB" id="A0A5P9CP37"/>
<dbReference type="GO" id="GO:0005737">
    <property type="term" value="C:cytoplasm"/>
    <property type="evidence" value="ECO:0007669"/>
    <property type="project" value="TreeGrafter"/>
</dbReference>
<sequence>MECIIKSVICDVFVSNSASGNPASVVELDVWISDNELLSITKTLKQPITAFVVNALGTYYIRWFSLSGEINLCGHGSLAAGAVMLARYSMQEINFQSQYGQVSIAKVSDDYSIVLPSWPATFPAKYEEATKYISESTDLFSTRDLVVVLSSIESVKNFKPDYEKVARMKVHHALVVTAQDGDSGYVLRYFAPKIGIDEDIATGSAQCSLAPYWFARLVRKRLQVNQLSQAGGYFEVEKLSEHSIKLLAKVNFQ</sequence>
<dbReference type="Pfam" id="PF02567">
    <property type="entry name" value="PhzC-PhzF"/>
    <property type="match status" value="1"/>
</dbReference>
<dbReference type="OrthoDB" id="9788221at2"/>
<geneLocation type="plasmid" evidence="4">
    <name>pthaf100_a</name>
</geneLocation>
<keyword evidence="2" id="KW-0413">Isomerase</keyword>
<accession>A0A5P9CP37</accession>
<dbReference type="Gene3D" id="3.10.310.10">
    <property type="entry name" value="Diaminopimelate Epimerase, Chain A, domain 1"/>
    <property type="match status" value="2"/>
</dbReference>
<dbReference type="Proteomes" id="UP000326936">
    <property type="component" value="Plasmid pTHAF100_a"/>
</dbReference>
<organism evidence="3 4">
    <name type="scientific">Vibrio aquimaris</name>
    <dbReference type="NCBI Taxonomy" id="2587862"/>
    <lineage>
        <taxon>Bacteria</taxon>
        <taxon>Pseudomonadati</taxon>
        <taxon>Pseudomonadota</taxon>
        <taxon>Gammaproteobacteria</taxon>
        <taxon>Vibrionales</taxon>
        <taxon>Vibrionaceae</taxon>
        <taxon>Vibrio</taxon>
    </lineage>
</organism>
<evidence type="ECO:0000256" key="2">
    <source>
        <dbReference type="ARBA" id="ARBA00023235"/>
    </source>
</evidence>
<proteinExistence type="inferred from homology"/>
<comment type="similarity">
    <text evidence="1">Belongs to the PhzF family.</text>
</comment>
<evidence type="ECO:0000313" key="3">
    <source>
        <dbReference type="EMBL" id="QFT28029.1"/>
    </source>
</evidence>
<dbReference type="RefSeq" id="WP_152432079.1">
    <property type="nucleotide sequence ID" value="NZ_CBCSDK010000008.1"/>
</dbReference>
<dbReference type="SUPFAM" id="SSF54506">
    <property type="entry name" value="Diaminopimelate epimerase-like"/>
    <property type="match status" value="1"/>
</dbReference>
<gene>
    <name evidence="3" type="ORF">FIV01_16695</name>
</gene>
<dbReference type="InterPro" id="IPR003719">
    <property type="entry name" value="Phenazine_PhzF-like"/>
</dbReference>